<keyword evidence="2" id="KW-1185">Reference proteome</keyword>
<organism evidence="1 2">
    <name type="scientific">Serendipita indica (strain DSM 11827)</name>
    <name type="common">Root endophyte fungus</name>
    <name type="synonym">Piriformospora indica</name>
    <dbReference type="NCBI Taxonomy" id="1109443"/>
    <lineage>
        <taxon>Eukaryota</taxon>
        <taxon>Fungi</taxon>
        <taxon>Dikarya</taxon>
        <taxon>Basidiomycota</taxon>
        <taxon>Agaricomycotina</taxon>
        <taxon>Agaricomycetes</taxon>
        <taxon>Sebacinales</taxon>
        <taxon>Serendipitaceae</taxon>
        <taxon>Serendipita</taxon>
    </lineage>
</organism>
<sequence>MFLMRPHQGRYASPRVDDKRNLRYTRYDAIPEITVHRSQCRRDASIKIIFIILGAQGAILGSSDRCTKALARPGSIPVLGHERRGSDPLRRPIPSRGDRMGALPNIVPGGMMPIWMFMSMIMAEPGQLAEQLIYPIPLALFDISLLRSPLADLRSDMLAHFSPPRDCASDPA</sequence>
<evidence type="ECO:0000313" key="2">
    <source>
        <dbReference type="Proteomes" id="UP000007148"/>
    </source>
</evidence>
<proteinExistence type="predicted"/>
<accession>G4TL26</accession>
<evidence type="ECO:0000313" key="1">
    <source>
        <dbReference type="EMBL" id="CCA72012.1"/>
    </source>
</evidence>
<dbReference type="EMBL" id="CAFZ01000144">
    <property type="protein sequence ID" value="CCA72012.1"/>
    <property type="molecule type" value="Genomic_DNA"/>
</dbReference>
<dbReference type="HOGENOM" id="CLU_1555862_0_0_1"/>
<dbReference type="InParanoid" id="G4TL26"/>
<reference evidence="1 2" key="1">
    <citation type="journal article" date="2011" name="PLoS Pathog.">
        <title>Endophytic Life Strategies Decoded by Genome and Transcriptome Analyses of the Mutualistic Root Symbiont Piriformospora indica.</title>
        <authorList>
            <person name="Zuccaro A."/>
            <person name="Lahrmann U."/>
            <person name="Guldener U."/>
            <person name="Langen G."/>
            <person name="Pfiffi S."/>
            <person name="Biedenkopf D."/>
            <person name="Wong P."/>
            <person name="Samans B."/>
            <person name="Grimm C."/>
            <person name="Basiewicz M."/>
            <person name="Murat C."/>
            <person name="Martin F."/>
            <person name="Kogel K.H."/>
        </authorList>
    </citation>
    <scope>NUCLEOTIDE SEQUENCE [LARGE SCALE GENOMIC DNA]</scope>
    <source>
        <strain evidence="1 2">DSM 11827</strain>
    </source>
</reference>
<dbReference type="AlphaFoldDB" id="G4TL26"/>
<comment type="caution">
    <text evidence="1">The sequence shown here is derived from an EMBL/GenBank/DDBJ whole genome shotgun (WGS) entry which is preliminary data.</text>
</comment>
<dbReference type="Proteomes" id="UP000007148">
    <property type="component" value="Unassembled WGS sequence"/>
</dbReference>
<name>G4TL26_SERID</name>
<gene>
    <name evidence="1" type="ORF">PIIN_05947</name>
</gene>
<protein>
    <submittedName>
        <fullName evidence="1">Uncharacterized protein</fullName>
    </submittedName>
</protein>